<gene>
    <name evidence="2" type="ORF">WG66_9694</name>
</gene>
<dbReference type="AlphaFoldDB" id="A0A0W0FN29"/>
<evidence type="ECO:0000313" key="3">
    <source>
        <dbReference type="Proteomes" id="UP000054988"/>
    </source>
</evidence>
<evidence type="ECO:0000256" key="1">
    <source>
        <dbReference type="SAM" id="MobiDB-lite"/>
    </source>
</evidence>
<comment type="caution">
    <text evidence="2">The sequence shown here is derived from an EMBL/GenBank/DDBJ whole genome shotgun (WGS) entry which is preliminary data.</text>
</comment>
<proteinExistence type="predicted"/>
<name>A0A0W0FN29_MONRR</name>
<sequence length="210" mass="23665">MHLNEHDYSPPPPHVQQLLLYPDQESNNPTPPIPLLNLPTTNNGSTAQTSSPPPMNQLTLERRSVWDDEDLNNEPEEIQPVNRSRSPTPHTMEQTEEVYARLCALCAEWRNTAPLTAGSIVARSAPNVHLDIYLVTVTTDKGLKELQSVTIPSTIQLLTTILWMISPGTMRSTETENPERREPPPRPAFVVDIGEDEGPRYFYRVNLPQL</sequence>
<dbReference type="EMBL" id="LATX01001825">
    <property type="protein sequence ID" value="KTB37723.1"/>
    <property type="molecule type" value="Genomic_DNA"/>
</dbReference>
<organism evidence="2 3">
    <name type="scientific">Moniliophthora roreri</name>
    <name type="common">Frosty pod rot fungus</name>
    <name type="synonym">Monilia roreri</name>
    <dbReference type="NCBI Taxonomy" id="221103"/>
    <lineage>
        <taxon>Eukaryota</taxon>
        <taxon>Fungi</taxon>
        <taxon>Dikarya</taxon>
        <taxon>Basidiomycota</taxon>
        <taxon>Agaricomycotina</taxon>
        <taxon>Agaricomycetes</taxon>
        <taxon>Agaricomycetidae</taxon>
        <taxon>Agaricales</taxon>
        <taxon>Marasmiineae</taxon>
        <taxon>Marasmiaceae</taxon>
        <taxon>Moniliophthora</taxon>
    </lineage>
</organism>
<reference evidence="2 3" key="1">
    <citation type="submission" date="2015-12" db="EMBL/GenBank/DDBJ databases">
        <title>Draft genome sequence of Moniliophthora roreri, the causal agent of frosty pod rot of cacao.</title>
        <authorList>
            <person name="Aime M.C."/>
            <person name="Diaz-Valderrama J.R."/>
            <person name="Kijpornyongpan T."/>
            <person name="Phillips-Mora W."/>
        </authorList>
    </citation>
    <scope>NUCLEOTIDE SEQUENCE [LARGE SCALE GENOMIC DNA]</scope>
    <source>
        <strain evidence="2 3">MCA 2952</strain>
    </source>
</reference>
<dbReference type="Proteomes" id="UP000054988">
    <property type="component" value="Unassembled WGS sequence"/>
</dbReference>
<protein>
    <submittedName>
        <fullName evidence="2">Uncharacterized protein</fullName>
    </submittedName>
</protein>
<accession>A0A0W0FN29</accession>
<feature type="region of interest" description="Disordered" evidence="1">
    <location>
        <begin position="22"/>
        <end position="57"/>
    </location>
</feature>
<evidence type="ECO:0000313" key="2">
    <source>
        <dbReference type="EMBL" id="KTB37723.1"/>
    </source>
</evidence>